<protein>
    <recommendedName>
        <fullName evidence="2">alpha-L-fucosidase</fullName>
        <ecNumber evidence="2">3.2.1.51</ecNumber>
    </recommendedName>
</protein>
<feature type="signal peptide" evidence="6">
    <location>
        <begin position="1"/>
        <end position="20"/>
    </location>
</feature>
<dbReference type="PANTHER" id="PTHR10030:SF37">
    <property type="entry name" value="ALPHA-L-FUCOSIDASE-RELATED"/>
    <property type="match status" value="1"/>
</dbReference>
<dbReference type="InterPro" id="IPR057739">
    <property type="entry name" value="Glyco_hydro_29_N"/>
</dbReference>
<keyword evidence="4" id="KW-0378">Hydrolase</keyword>
<dbReference type="Gene3D" id="2.60.120.260">
    <property type="entry name" value="Galactose-binding domain-like"/>
    <property type="match status" value="2"/>
</dbReference>
<feature type="domain" description="F5/8 type C" evidence="7">
    <location>
        <begin position="578"/>
        <end position="674"/>
    </location>
</feature>
<dbReference type="GO" id="GO:0005764">
    <property type="term" value="C:lysosome"/>
    <property type="evidence" value="ECO:0007669"/>
    <property type="project" value="TreeGrafter"/>
</dbReference>
<evidence type="ECO:0000256" key="2">
    <source>
        <dbReference type="ARBA" id="ARBA00012662"/>
    </source>
</evidence>
<dbReference type="SMART" id="SM00812">
    <property type="entry name" value="Alpha_L_fucos"/>
    <property type="match status" value="1"/>
</dbReference>
<dbReference type="InterPro" id="IPR017853">
    <property type="entry name" value="GH"/>
</dbReference>
<dbReference type="RefSeq" id="WP_118429261.1">
    <property type="nucleotide sequence ID" value="NZ_BAABYF010000001.1"/>
</dbReference>
<organism evidence="8 9">
    <name type="scientific">Phocaeicola dorei</name>
    <dbReference type="NCBI Taxonomy" id="357276"/>
    <lineage>
        <taxon>Bacteria</taxon>
        <taxon>Pseudomonadati</taxon>
        <taxon>Bacteroidota</taxon>
        <taxon>Bacteroidia</taxon>
        <taxon>Bacteroidales</taxon>
        <taxon>Bacteroidaceae</taxon>
        <taxon>Phocaeicola</taxon>
    </lineage>
</organism>
<accession>A0A412Z055</accession>
<name>A0A412Z055_9BACT</name>
<keyword evidence="3 6" id="KW-0732">Signal</keyword>
<dbReference type="PANTHER" id="PTHR10030">
    <property type="entry name" value="ALPHA-L-FUCOSIDASE"/>
    <property type="match status" value="1"/>
</dbReference>
<evidence type="ECO:0000256" key="1">
    <source>
        <dbReference type="ARBA" id="ARBA00007951"/>
    </source>
</evidence>
<dbReference type="EC" id="3.2.1.51" evidence="2"/>
<evidence type="ECO:0000256" key="5">
    <source>
        <dbReference type="ARBA" id="ARBA00023295"/>
    </source>
</evidence>
<evidence type="ECO:0000256" key="4">
    <source>
        <dbReference type="ARBA" id="ARBA00022801"/>
    </source>
</evidence>
<dbReference type="PROSITE" id="PS50022">
    <property type="entry name" value="FA58C_3"/>
    <property type="match status" value="2"/>
</dbReference>
<dbReference type="InterPro" id="IPR000933">
    <property type="entry name" value="Glyco_hydro_29"/>
</dbReference>
<dbReference type="InterPro" id="IPR008979">
    <property type="entry name" value="Galactose-bd-like_sf"/>
</dbReference>
<dbReference type="Gene3D" id="3.20.20.80">
    <property type="entry name" value="Glycosidases"/>
    <property type="match status" value="1"/>
</dbReference>
<comment type="similarity">
    <text evidence="1">Belongs to the glycosyl hydrolase 29 family.</text>
</comment>
<evidence type="ECO:0000256" key="3">
    <source>
        <dbReference type="ARBA" id="ARBA00022729"/>
    </source>
</evidence>
<keyword evidence="5" id="KW-0326">Glycosidase</keyword>
<dbReference type="SUPFAM" id="SSF49785">
    <property type="entry name" value="Galactose-binding domain-like"/>
    <property type="match status" value="2"/>
</dbReference>
<reference evidence="8 9" key="1">
    <citation type="submission" date="2018-08" db="EMBL/GenBank/DDBJ databases">
        <title>A genome reference for cultivated species of the human gut microbiota.</title>
        <authorList>
            <person name="Zou Y."/>
            <person name="Xue W."/>
            <person name="Luo G."/>
        </authorList>
    </citation>
    <scope>NUCLEOTIDE SEQUENCE [LARGE SCALE GENOMIC DNA]</scope>
    <source>
        <strain evidence="8 9">AF14-1AC</strain>
    </source>
</reference>
<feature type="chain" id="PRO_5019526952" description="alpha-L-fucosidase" evidence="6">
    <location>
        <begin position="21"/>
        <end position="676"/>
    </location>
</feature>
<evidence type="ECO:0000256" key="6">
    <source>
        <dbReference type="SAM" id="SignalP"/>
    </source>
</evidence>
<dbReference type="Proteomes" id="UP000283678">
    <property type="component" value="Unassembled WGS sequence"/>
</dbReference>
<dbReference type="Pfam" id="PF13290">
    <property type="entry name" value="CHB_HEX_C_1"/>
    <property type="match status" value="1"/>
</dbReference>
<dbReference type="AlphaFoldDB" id="A0A412Z055"/>
<dbReference type="InterPro" id="IPR000421">
    <property type="entry name" value="FA58C"/>
</dbReference>
<evidence type="ECO:0000313" key="8">
    <source>
        <dbReference type="EMBL" id="RGV73214.1"/>
    </source>
</evidence>
<evidence type="ECO:0000259" key="7">
    <source>
        <dbReference type="PROSITE" id="PS50022"/>
    </source>
</evidence>
<dbReference type="GO" id="GO:0004560">
    <property type="term" value="F:alpha-L-fucosidase activity"/>
    <property type="evidence" value="ECO:0007669"/>
    <property type="project" value="InterPro"/>
</dbReference>
<dbReference type="GO" id="GO:0016139">
    <property type="term" value="P:glycoside catabolic process"/>
    <property type="evidence" value="ECO:0007669"/>
    <property type="project" value="TreeGrafter"/>
</dbReference>
<sequence length="676" mass="77673">MNKTFLLSVILGVLCFPVKAQTLPVPTPVQLQWQQMETTAFVHFSVNTYTDMEWGYGNESPAIFNPTKLDCRQWIRTCKEAGLKGVILTAKHHDGFCLWPSAYTEYSVKNSPWKNGKGDLVREFVDACHEYGMKVGLYLSPWDCNHPDYGKPEYITYFRNQLRELLTNYGKLYEFWFDGANGGRGYYSTDSLHTRKITADYYPWESLTEMVYELQPNCVVHGGSAQNIRWVGNEEGYALEEHWSTVRKPEFYDKGIPNGKQWMRGHADGTLWIPSETDVSIRPGWYYHASEDHKLKSLSQLTDIYYESVGRNSLLLLNLTPNQEGLIPEQDSLRLVEWYRRYTSELKKNLVNQKMKVTGKNRKKLKYTLDGNRGTYWEADTKTPVLEVDFGKELTFNRLLLQEFIEKGQRVKQFVVEYFDNGNWQKLDEQTTIGYKRILRFPEVTASRLRIRITDAWEAPCLAEIQVFKAETPLDAPVITRNKNGEVKLVCSNKDASIYYTTDGKEPQPGVSPRYQSPVPADGDRIIKAIAVDGKKKSTTATRTFTGSKAHWSTLPDKAGTLVFDENQHTTWVGKDVLEVDLQSAKEMTGISYLPDQARWANGIVVKYMIEISLDGIRWEEAARGEFANIQNNPVEQQVIFWQTHKGRYIRFHALSTVDGQKSMGVAELDILFSKN</sequence>
<evidence type="ECO:0000313" key="9">
    <source>
        <dbReference type="Proteomes" id="UP000283678"/>
    </source>
</evidence>
<dbReference type="EMBL" id="QRZL01000020">
    <property type="protein sequence ID" value="RGV73214.1"/>
    <property type="molecule type" value="Genomic_DNA"/>
</dbReference>
<dbReference type="Pfam" id="PF01120">
    <property type="entry name" value="Alpha_L_fucos"/>
    <property type="match status" value="1"/>
</dbReference>
<gene>
    <name evidence="8" type="ORF">DWW04_16575</name>
</gene>
<dbReference type="InterPro" id="IPR059177">
    <property type="entry name" value="GH29D-like_dom"/>
</dbReference>
<feature type="domain" description="F5/8 type C" evidence="7">
    <location>
        <begin position="370"/>
        <end position="470"/>
    </location>
</feature>
<dbReference type="Pfam" id="PF00754">
    <property type="entry name" value="F5_F8_type_C"/>
    <property type="match status" value="2"/>
</dbReference>
<dbReference type="GO" id="GO:0006004">
    <property type="term" value="P:fucose metabolic process"/>
    <property type="evidence" value="ECO:0007669"/>
    <property type="project" value="TreeGrafter"/>
</dbReference>
<comment type="caution">
    <text evidence="8">The sequence shown here is derived from an EMBL/GenBank/DDBJ whole genome shotgun (WGS) entry which is preliminary data.</text>
</comment>
<dbReference type="SUPFAM" id="SSF51445">
    <property type="entry name" value="(Trans)glycosidases"/>
    <property type="match status" value="1"/>
</dbReference>
<proteinExistence type="inferred from homology"/>
<dbReference type="FunFam" id="3.20.20.80:FF:000052">
    <property type="entry name" value="Putative alpha-L-fucosidase 1"/>
    <property type="match status" value="1"/>
</dbReference>